<dbReference type="InterPro" id="IPR029044">
    <property type="entry name" value="Nucleotide-diphossugar_trans"/>
</dbReference>
<keyword evidence="4 7" id="KW-0812">Transmembrane</keyword>
<dbReference type="EC" id="2.4.1.12" evidence="9"/>
<evidence type="ECO:0000313" key="9">
    <source>
        <dbReference type="EMBL" id="CAA6800172.1"/>
    </source>
</evidence>
<proteinExistence type="predicted"/>
<dbReference type="PANTHER" id="PTHR43867:SF2">
    <property type="entry name" value="CELLULOSE SYNTHASE CATALYTIC SUBUNIT A [UDP-FORMING]"/>
    <property type="match status" value="1"/>
</dbReference>
<feature type="transmembrane region" description="Helical" evidence="7">
    <location>
        <begin position="57"/>
        <end position="83"/>
    </location>
</feature>
<evidence type="ECO:0000256" key="2">
    <source>
        <dbReference type="ARBA" id="ARBA00022676"/>
    </source>
</evidence>
<keyword evidence="5 7" id="KW-1133">Transmembrane helix</keyword>
<feature type="transmembrane region" description="Helical" evidence="7">
    <location>
        <begin position="28"/>
        <end position="45"/>
    </location>
</feature>
<comment type="subcellular location">
    <subcellularLocation>
        <location evidence="1">Membrane</location>
        <topology evidence="1">Multi-pass membrane protein</topology>
    </subcellularLocation>
</comment>
<evidence type="ECO:0000256" key="6">
    <source>
        <dbReference type="ARBA" id="ARBA00023136"/>
    </source>
</evidence>
<dbReference type="PANTHER" id="PTHR43867">
    <property type="entry name" value="CELLULOSE SYNTHASE CATALYTIC SUBUNIT A [UDP-FORMING]"/>
    <property type="match status" value="1"/>
</dbReference>
<evidence type="ECO:0000259" key="8">
    <source>
        <dbReference type="Pfam" id="PF00535"/>
    </source>
</evidence>
<evidence type="ECO:0000256" key="5">
    <source>
        <dbReference type="ARBA" id="ARBA00022989"/>
    </source>
</evidence>
<name>A0A6S6SB52_9BACT</name>
<feature type="domain" description="Glycosyltransferase 2-like" evidence="8">
    <location>
        <begin position="118"/>
        <end position="310"/>
    </location>
</feature>
<feature type="transmembrane region" description="Helical" evidence="7">
    <location>
        <begin position="523"/>
        <end position="541"/>
    </location>
</feature>
<keyword evidence="6 7" id="KW-0472">Membrane</keyword>
<feature type="transmembrane region" description="Helical" evidence="7">
    <location>
        <begin position="422"/>
        <end position="444"/>
    </location>
</feature>
<feature type="transmembrane region" description="Helical" evidence="7">
    <location>
        <begin position="561"/>
        <end position="580"/>
    </location>
</feature>
<dbReference type="InterPro" id="IPR050321">
    <property type="entry name" value="Glycosyltr_2/OpgH_subfam"/>
</dbReference>
<keyword evidence="3 9" id="KW-0808">Transferase</keyword>
<gene>
    <name evidence="9" type="ORF">HELGO_WM12212</name>
</gene>
<dbReference type="InterPro" id="IPR001173">
    <property type="entry name" value="Glyco_trans_2-like"/>
</dbReference>
<dbReference type="Gene3D" id="3.90.550.10">
    <property type="entry name" value="Spore Coat Polysaccharide Biosynthesis Protein SpsA, Chain A"/>
    <property type="match status" value="1"/>
</dbReference>
<keyword evidence="2 9" id="KW-0328">Glycosyltransferase</keyword>
<feature type="transmembrane region" description="Helical" evidence="7">
    <location>
        <begin position="484"/>
        <end position="502"/>
    </location>
</feature>
<dbReference type="GO" id="GO:0005886">
    <property type="term" value="C:plasma membrane"/>
    <property type="evidence" value="ECO:0007669"/>
    <property type="project" value="TreeGrafter"/>
</dbReference>
<reference evidence="9" key="1">
    <citation type="submission" date="2020-01" db="EMBL/GenBank/DDBJ databases">
        <authorList>
            <person name="Meier V. D."/>
            <person name="Meier V D."/>
        </authorList>
    </citation>
    <scope>NUCLEOTIDE SEQUENCE</scope>
    <source>
        <strain evidence="9">HLG_WM_MAG_06</strain>
    </source>
</reference>
<evidence type="ECO:0000256" key="4">
    <source>
        <dbReference type="ARBA" id="ARBA00022692"/>
    </source>
</evidence>
<dbReference type="Pfam" id="PF00535">
    <property type="entry name" value="Glycos_transf_2"/>
    <property type="match status" value="1"/>
</dbReference>
<organism evidence="9">
    <name type="scientific">uncultured Sulfurovum sp</name>
    <dbReference type="NCBI Taxonomy" id="269237"/>
    <lineage>
        <taxon>Bacteria</taxon>
        <taxon>Pseudomonadati</taxon>
        <taxon>Campylobacterota</taxon>
        <taxon>Epsilonproteobacteria</taxon>
        <taxon>Campylobacterales</taxon>
        <taxon>Sulfurovaceae</taxon>
        <taxon>Sulfurovum</taxon>
        <taxon>environmental samples</taxon>
    </lineage>
</organism>
<protein>
    <submittedName>
        <fullName evidence="9">Cellulose synthase (UDP-forming) (EC)</fullName>
        <ecNumber evidence="9">2.4.1.12</ecNumber>
    </submittedName>
</protein>
<dbReference type="SUPFAM" id="SSF53448">
    <property type="entry name" value="Nucleotide-diphospho-sugar transferases"/>
    <property type="match status" value="1"/>
</dbReference>
<feature type="transmembrane region" description="Helical" evidence="7">
    <location>
        <begin position="456"/>
        <end position="478"/>
    </location>
</feature>
<sequence length="584" mass="67469">MNELYFLEPKYDDRVPETPQEPSELNQSLFQFFGVVAIMLGLWYLHYRWTESLNMEALWFAIPLAFAETMMFIGTILVVINFWHIKDTKKKSAPKTMDDVVEDGQVAVYQDKKIKIDVYIPVFNEDPALVRETIHAAKAVKKLPTWDVCYYLLDDSGNEEMTKMTKEEGVPQILRTSSKGRKAGAITNAMDESLGDFIVIIDSDTRLFPNILLNTMGYFKDDSVAWVQTPQWFCDLTEGKNLEDSWQENYGSVAKKSANFFQRFFGKVKVGEDVFANDPAMFFDVIQRRRNNYNASFCCGATSIHRTSALRRVAISRWVNRILESKDQDKAIRELDVEYISYHTSEDIYTSLLVHAHKQKKYKSVMHPDVESKMLSPMDLITWSAQRFRYAGGTIDLVTKEFGRFFKSGLSLGQKLMYFSTFWSYTGAIWLVILLFSPIIFMFTNIAPVQSYSMDFFIHLIPFLFFNQMALLIATWGINSNRGGQFFIAIFPIILRAFWDVVRRKPIKFVVTSKTAMAGNYLSMVRVQMALIGLYALAIIYATTMHLIGERIYLTGYSVNLMWSFFNMVSLWAIVQAALFKYEE</sequence>
<dbReference type="EMBL" id="CACVAP010000030">
    <property type="protein sequence ID" value="CAA6800172.1"/>
    <property type="molecule type" value="Genomic_DNA"/>
</dbReference>
<evidence type="ECO:0000256" key="1">
    <source>
        <dbReference type="ARBA" id="ARBA00004141"/>
    </source>
</evidence>
<dbReference type="GO" id="GO:0016760">
    <property type="term" value="F:cellulose synthase (UDP-forming) activity"/>
    <property type="evidence" value="ECO:0007669"/>
    <property type="project" value="UniProtKB-EC"/>
</dbReference>
<evidence type="ECO:0000256" key="3">
    <source>
        <dbReference type="ARBA" id="ARBA00022679"/>
    </source>
</evidence>
<evidence type="ECO:0000256" key="7">
    <source>
        <dbReference type="SAM" id="Phobius"/>
    </source>
</evidence>
<dbReference type="AlphaFoldDB" id="A0A6S6SB52"/>
<accession>A0A6S6SB52</accession>